<comment type="caution">
    <text evidence="1">The sequence shown here is derived from an EMBL/GenBank/DDBJ whole genome shotgun (WGS) entry which is preliminary data.</text>
</comment>
<name>A0ACC1NE94_9HYPO</name>
<dbReference type="Proteomes" id="UP001143910">
    <property type="component" value="Unassembled WGS sequence"/>
</dbReference>
<accession>A0ACC1NE94</accession>
<protein>
    <submittedName>
        <fullName evidence="1">Uncharacterized protein</fullName>
    </submittedName>
</protein>
<evidence type="ECO:0000313" key="2">
    <source>
        <dbReference type="Proteomes" id="UP001143910"/>
    </source>
</evidence>
<gene>
    <name evidence="1" type="ORF">NQ176_g4253</name>
</gene>
<organism evidence="1 2">
    <name type="scientific">Zarea fungicola</name>
    <dbReference type="NCBI Taxonomy" id="93591"/>
    <lineage>
        <taxon>Eukaryota</taxon>
        <taxon>Fungi</taxon>
        <taxon>Dikarya</taxon>
        <taxon>Ascomycota</taxon>
        <taxon>Pezizomycotina</taxon>
        <taxon>Sordariomycetes</taxon>
        <taxon>Hypocreomycetidae</taxon>
        <taxon>Hypocreales</taxon>
        <taxon>Cordycipitaceae</taxon>
        <taxon>Zarea</taxon>
    </lineage>
</organism>
<reference evidence="1" key="1">
    <citation type="submission" date="2022-08" db="EMBL/GenBank/DDBJ databases">
        <title>Genome Sequence of Lecanicillium fungicola.</title>
        <authorList>
            <person name="Buettner E."/>
        </authorList>
    </citation>
    <scope>NUCLEOTIDE SEQUENCE</scope>
    <source>
        <strain evidence="1">Babe33</strain>
    </source>
</reference>
<dbReference type="EMBL" id="JANJQO010000451">
    <property type="protein sequence ID" value="KAJ2977647.1"/>
    <property type="molecule type" value="Genomic_DNA"/>
</dbReference>
<evidence type="ECO:0000313" key="1">
    <source>
        <dbReference type="EMBL" id="KAJ2977647.1"/>
    </source>
</evidence>
<proteinExistence type="predicted"/>
<sequence length="1899" mass="215063">MNIDAILDRAVQDGTIPGAILLATDIKGNFEYRKVLGEITTSGDKDQLKLNTVFTIASMTKLLTSIAVLQLHERGIINLDQDICKHVPVLARQPILTGFKEDGSPILVTRQKPITMRLLLTHSSGAGYDFMDSRLQRYNQYIGKSGKGSGTVGEIFDYPLLFQPGDGWAYGSGIAWAGKVVESLAGKSLESYMQESIFKPLGISRITFFPMADETVKGQLADMNIRDETTGKLKAVPPGLPFFGPLQEALGGEGAFADLTDYLKVLQSILRDDGALLQSETTKLMFQPQLPTGTARAALKMAMDSPGWAVGDFSGPNEYDWAFGGILVAGDNHPTRNRGCLIWSGAPNLFWVVYDTMAAWITDWLKRPNAPEDDFEAETQSEGLKELYSGGLEPVVDICFVHGLTGNRIETWKAANREDPWPQDLLPKEIPNARILTFGYDAYIVKAGFATASRNRLIDHATKLLVALQGLRWRTETVSRPLVFVAHSMGGLLCKHAILDSRDNPAERYKDIFYSVRGVIFLGTPHRGSWMAAWAAIPVGAISSFKSTNTNVLSLLNVGNEVLEKLQRDFISMLLELRNRGRDISVYCFFEEQDTFLAGRLIVPKDSAIIEGYPNVSINADHANMAKFASANESGFLAITDELRRLVIESMLRSILWMLLSQQPRLIHYLKRKYDDSGAHLFADGLDFYALTDTFTSMIRDSSFKESYLVLDALQQFPTQVRSQFCHLIRESLSLSKRVRWLVASNSVQEIQDAFEARHNDEIVRTVVTIPNEHTENSVRTYIEYRLSQLGDKYGYNAEILHGLSEGLQNGNRNFFAGLSTAFQRLNESDSPSDIGTLDRILQGYKNFEAQPILSSSQAAFERVKKSFQASLNDANLIRKTLAIFSIEPIWLVVDDLQRSQKLQGLIRITQFLDRLKSYDVAVRQHVGAATDILALLWGPASVLLKQCGLSVEHLGTLIKTFEKIGEAVPSFEDLVHVSDNGEITLELLLLFYQDILEFYLVSLKTFTAPSFRLFPEPLLAHYERKVAMILRLAEQHSTLITSNVKLAQIQEQRMNRTQIINDFDQESNSIVRREFRALQSRISPDNDCEILDRAQSNLCAGTEIWLMGEPVYSQWKDMNNRSTNIIWLNGNPGSGKTFMAAAVAADIKAAETRLNSICLYVFLSFEQGENTTARSVYQSLIFQAASANAGLQSMLVELDERALASSTAANAKFLEDLVQGFGPFYIIVDGLDEIERRQRETILQHLVNLPKRSQNVKLLISARPEDDIKTILASKAEEIVVHEKNEASIRFYVNTRTPDIVARFCEDPETKAEIEGLLGDVVQKSEGMFLYARLVLDNLLLISDVEEIRGYLQVLPSKMDEVYHRVIQRIEDMEEGHRRKAREIISWIGCTPVPMTTLEIEHALHIHYDKTTPRVAGNTPFVRLCGPVVEIVNGCLRLVHFTFKEYIFSSNVAHSIDMMAANWSLARICLRFLCSDVFNLGIEDYKILQNIQQGKYRLQAYALMAWSRLSGQLASQQKALDECHEIGPWLEDFFQNRVNSNFDSSLDDTGPFSTMLHSRWPAADYLLRTTLRFQQDDRRIDWNFENNSEWANRDPLTLSEISCSIHRCYEACLYPRSGSQEYQEQSREGLMIHYGSSIFKCTYPSCPMNRHGFSTEEERQEHVKNHARPWKCSRSNCEFAVIGFNSTQALRQHLSKCFERNNSVSAPVASMEEEELQALLFEAVHQEKIGQLRQLLSHAIVERYRCAETTDETRSLWRRIVRDLEAFAAQKGSLTMLEMVRSGFGTAQEPLDNGEIAVESVKSGHQEIFDWALARASYRDGETLLLHRWYSALARQVLAEEHEGIYARWEDYLFIPEFERNFWAQRPKLRSLCNFYFNMERIRLLESEEWSSQKGDVK</sequence>
<keyword evidence="2" id="KW-1185">Reference proteome</keyword>